<sequence length="86" mass="9905">VTYINDKLEQLREIKLGSDSDYTVKEAERSIKGLEHQLEELQKLERDTFIEFENLGIDFLFVDEAHHFKNIRPITGLGNVAGITNT</sequence>
<evidence type="ECO:0000313" key="1">
    <source>
        <dbReference type="EMBL" id="MTV88655.1"/>
    </source>
</evidence>
<reference evidence="1 2" key="1">
    <citation type="submission" date="2019-11" db="EMBL/GenBank/DDBJ databases">
        <title>Growth characteristics of pneumococcus vary with the chemical composition of the capsule and with environmental conditions.</title>
        <authorList>
            <person name="Tothpal A."/>
            <person name="Desobry K."/>
            <person name="Joshi S."/>
            <person name="Wyllie A.L."/>
            <person name="Weinberger D.M."/>
        </authorList>
    </citation>
    <scope>NUCLEOTIDE SEQUENCE [LARGE SCALE GENOMIC DNA]</scope>
    <source>
        <strain evidence="2">pnumococcus35B</strain>
    </source>
</reference>
<name>A0A6I3UAW4_STREE</name>
<dbReference type="AlphaFoldDB" id="A0A6I3UAW4"/>
<gene>
    <name evidence="1" type="ORF">GM543_14470</name>
</gene>
<feature type="non-terminal residue" evidence="1">
    <location>
        <position position="1"/>
    </location>
</feature>
<protein>
    <recommendedName>
        <fullName evidence="3">Helicase</fullName>
    </recommendedName>
</protein>
<evidence type="ECO:0000313" key="2">
    <source>
        <dbReference type="Proteomes" id="UP000469505"/>
    </source>
</evidence>
<dbReference type="Proteomes" id="UP000469505">
    <property type="component" value="Unassembled WGS sequence"/>
</dbReference>
<accession>A0A6I3UAW4</accession>
<evidence type="ECO:0008006" key="3">
    <source>
        <dbReference type="Google" id="ProtNLM"/>
    </source>
</evidence>
<organism evidence="1 2">
    <name type="scientific">Streptococcus pneumoniae</name>
    <dbReference type="NCBI Taxonomy" id="1313"/>
    <lineage>
        <taxon>Bacteria</taxon>
        <taxon>Bacillati</taxon>
        <taxon>Bacillota</taxon>
        <taxon>Bacilli</taxon>
        <taxon>Lactobacillales</taxon>
        <taxon>Streptococcaceae</taxon>
        <taxon>Streptococcus</taxon>
    </lineage>
</organism>
<proteinExistence type="predicted"/>
<dbReference type="EMBL" id="WNHX01000990">
    <property type="protein sequence ID" value="MTV88655.1"/>
    <property type="molecule type" value="Genomic_DNA"/>
</dbReference>
<comment type="caution">
    <text evidence="1">The sequence shown here is derived from an EMBL/GenBank/DDBJ whole genome shotgun (WGS) entry which is preliminary data.</text>
</comment>
<feature type="non-terminal residue" evidence="1">
    <location>
        <position position="86"/>
    </location>
</feature>